<proteinExistence type="predicted"/>
<dbReference type="OrthoDB" id="3162524at2759"/>
<dbReference type="GO" id="GO:0016810">
    <property type="term" value="F:hydrolase activity, acting on carbon-nitrogen (but not peptide) bonds"/>
    <property type="evidence" value="ECO:0007669"/>
    <property type="project" value="InterPro"/>
</dbReference>
<dbReference type="GO" id="GO:0005975">
    <property type="term" value="P:carbohydrate metabolic process"/>
    <property type="evidence" value="ECO:0007669"/>
    <property type="project" value="InterPro"/>
</dbReference>
<feature type="domain" description="NodB homology" evidence="2">
    <location>
        <begin position="73"/>
        <end position="154"/>
    </location>
</feature>
<dbReference type="InterPro" id="IPR011330">
    <property type="entry name" value="Glyco_hydro/deAcase_b/a-brl"/>
</dbReference>
<organism evidence="3 4">
    <name type="scientific">Cytospora mali</name>
    <name type="common">Apple Valsa canker fungus</name>
    <name type="synonym">Valsa mali</name>
    <dbReference type="NCBI Taxonomy" id="578113"/>
    <lineage>
        <taxon>Eukaryota</taxon>
        <taxon>Fungi</taxon>
        <taxon>Dikarya</taxon>
        <taxon>Ascomycota</taxon>
        <taxon>Pezizomycotina</taxon>
        <taxon>Sordariomycetes</taxon>
        <taxon>Sordariomycetidae</taxon>
        <taxon>Diaporthales</taxon>
        <taxon>Cytosporaceae</taxon>
        <taxon>Cytospora</taxon>
    </lineage>
</organism>
<dbReference type="AlphaFoldDB" id="A0A194W636"/>
<dbReference type="PANTHER" id="PTHR47561">
    <property type="entry name" value="POLYSACCHARIDE DEACETYLASE FAMILY PROTEIN (AFU_ORTHOLOGUE AFUA_6G05030)"/>
    <property type="match status" value="1"/>
</dbReference>
<evidence type="ECO:0000259" key="2">
    <source>
        <dbReference type="Pfam" id="PF01522"/>
    </source>
</evidence>
<dbReference type="EMBL" id="CM003104">
    <property type="protein sequence ID" value="KUI71525.1"/>
    <property type="molecule type" value="Genomic_DNA"/>
</dbReference>
<name>A0A194W636_CYTMA</name>
<gene>
    <name evidence="3" type="ORF">VM1G_06805</name>
</gene>
<dbReference type="Pfam" id="PF01522">
    <property type="entry name" value="Polysacc_deac_1"/>
    <property type="match status" value="1"/>
</dbReference>
<dbReference type="Proteomes" id="UP000078559">
    <property type="component" value="Chromosome 7"/>
</dbReference>
<accession>A0A194W636</accession>
<feature type="region of interest" description="Disordered" evidence="1">
    <location>
        <begin position="250"/>
        <end position="277"/>
    </location>
</feature>
<dbReference type="SUPFAM" id="SSF88713">
    <property type="entry name" value="Glycoside hydrolase/deacetylase"/>
    <property type="match status" value="1"/>
</dbReference>
<protein>
    <recommendedName>
        <fullName evidence="2">NodB homology domain-containing protein</fullName>
    </recommendedName>
</protein>
<dbReference type="SMR" id="A0A194W636"/>
<sequence length="458" mass="49845">MTANHPTNPWPNGAKCAISFTMDNLGEAQDVNKGLWPSDKPIGQHPSVLHTLPRILDLLDQQHGASGNSSGGGIKATYFAESWSLHVYPDAVRALRGRGHEVAWHGYQHETWHELSGEEEEEEEEEEEASFARSFAEAAAQGVAHAGFRPPGAAAAAGMGRHYVSPLGEFGIADGVVVLPFLWETVDAFWYMPKFAAIRKQHGTSEDRFEVLREVLARISSDDEIWCAPCGEVATWLRHTSIKQAPDTLKRAPDIPLPLRTNPHLRRDKESRSPKVTSQPLALLTAEHLLDGHHVRPLDVLDVPGQVLLQLHQGGAEGRARRVPHGVEGEQLDPEEGKVLLAAHGVLVALARAARRPGEDEEVHGHEVPRELPAEALLELVLARRGVGADLIGERGVEPLEGAVVALDSVRDVPDADSVAVWAGSRGIHAWRFGVSVEMRDLLAADPLGCLLPGLKLF</sequence>
<evidence type="ECO:0000313" key="3">
    <source>
        <dbReference type="EMBL" id="KUI71525.1"/>
    </source>
</evidence>
<dbReference type="InterPro" id="IPR002509">
    <property type="entry name" value="NODB_dom"/>
</dbReference>
<dbReference type="Gene3D" id="3.20.20.370">
    <property type="entry name" value="Glycoside hydrolase/deacetylase"/>
    <property type="match status" value="1"/>
</dbReference>
<evidence type="ECO:0000313" key="4">
    <source>
        <dbReference type="Proteomes" id="UP000078559"/>
    </source>
</evidence>
<keyword evidence="4" id="KW-1185">Reference proteome</keyword>
<dbReference type="PANTHER" id="PTHR47561:SF1">
    <property type="entry name" value="POLYSACCHARIDE DEACETYLASE FAMILY PROTEIN (AFU_ORTHOLOGUE AFUA_6G05030)"/>
    <property type="match status" value="1"/>
</dbReference>
<evidence type="ECO:0000256" key="1">
    <source>
        <dbReference type="SAM" id="MobiDB-lite"/>
    </source>
</evidence>
<reference evidence="3" key="1">
    <citation type="submission" date="2014-12" db="EMBL/GenBank/DDBJ databases">
        <title>Genome Sequence of Valsa Canker Pathogens Uncovers a Specific Adaption of Colonization on Woody Bark.</title>
        <authorList>
            <person name="Yin Z."/>
            <person name="Liu H."/>
            <person name="Gao X."/>
            <person name="Li Z."/>
            <person name="Song N."/>
            <person name="Ke X."/>
            <person name="Dai Q."/>
            <person name="Wu Y."/>
            <person name="Sun Y."/>
            <person name="Xu J.-R."/>
            <person name="Kang Z.K."/>
            <person name="Wang L."/>
            <person name="Huang L."/>
        </authorList>
    </citation>
    <scope>NUCLEOTIDE SEQUENCE [LARGE SCALE GENOMIC DNA]</scope>
    <source>
        <strain evidence="3">03-8</strain>
    </source>
</reference>